<dbReference type="GeneID" id="70226699"/>
<dbReference type="RefSeq" id="XP_046047803.1">
    <property type="nucleotide sequence ID" value="XM_046196745.1"/>
</dbReference>
<dbReference type="SMART" id="SM00066">
    <property type="entry name" value="GAL4"/>
    <property type="match status" value="1"/>
</dbReference>
<dbReference type="InterPro" id="IPR007219">
    <property type="entry name" value="XnlR_reg_dom"/>
</dbReference>
<dbReference type="GO" id="GO:0008270">
    <property type="term" value="F:zinc ion binding"/>
    <property type="evidence" value="ECO:0007669"/>
    <property type="project" value="InterPro"/>
</dbReference>
<keyword evidence="7" id="KW-1185">Reference proteome</keyword>
<proteinExistence type="predicted"/>
<reference evidence="6" key="1">
    <citation type="journal article" date="2021" name="Nat. Commun.">
        <title>Genetic determinants of endophytism in the Arabidopsis root mycobiome.</title>
        <authorList>
            <person name="Mesny F."/>
            <person name="Miyauchi S."/>
            <person name="Thiergart T."/>
            <person name="Pickel B."/>
            <person name="Atanasova L."/>
            <person name="Karlsson M."/>
            <person name="Huettel B."/>
            <person name="Barry K.W."/>
            <person name="Haridas S."/>
            <person name="Chen C."/>
            <person name="Bauer D."/>
            <person name="Andreopoulos W."/>
            <person name="Pangilinan J."/>
            <person name="LaButti K."/>
            <person name="Riley R."/>
            <person name="Lipzen A."/>
            <person name="Clum A."/>
            <person name="Drula E."/>
            <person name="Henrissat B."/>
            <person name="Kohler A."/>
            <person name="Grigoriev I.V."/>
            <person name="Martin F.M."/>
            <person name="Hacquard S."/>
        </authorList>
    </citation>
    <scope>NUCLEOTIDE SEQUENCE</scope>
    <source>
        <strain evidence="6">MPI-CAGE-AT-0023</strain>
    </source>
</reference>
<dbReference type="CDD" id="cd00067">
    <property type="entry name" value="GAL4"/>
    <property type="match status" value="1"/>
</dbReference>
<evidence type="ECO:0000256" key="4">
    <source>
        <dbReference type="SAM" id="MobiDB-lite"/>
    </source>
</evidence>
<name>A0A9P9GTU1_FUSRE</name>
<dbReference type="InterPro" id="IPR001138">
    <property type="entry name" value="Zn2Cys6_DnaBD"/>
</dbReference>
<evidence type="ECO:0000313" key="7">
    <source>
        <dbReference type="Proteomes" id="UP000720189"/>
    </source>
</evidence>
<dbReference type="EMBL" id="JAGMUX010000011">
    <property type="protein sequence ID" value="KAH7244580.1"/>
    <property type="molecule type" value="Genomic_DNA"/>
</dbReference>
<keyword evidence="3" id="KW-0539">Nucleus</keyword>
<dbReference type="GO" id="GO:0006351">
    <property type="term" value="P:DNA-templated transcription"/>
    <property type="evidence" value="ECO:0007669"/>
    <property type="project" value="InterPro"/>
</dbReference>
<accession>A0A9P9GTU1</accession>
<feature type="region of interest" description="Disordered" evidence="4">
    <location>
        <begin position="73"/>
        <end position="93"/>
    </location>
</feature>
<dbReference type="CDD" id="cd12148">
    <property type="entry name" value="fungal_TF_MHR"/>
    <property type="match status" value="1"/>
</dbReference>
<feature type="domain" description="Zn(2)-C6 fungal-type" evidence="5">
    <location>
        <begin position="2"/>
        <end position="29"/>
    </location>
</feature>
<dbReference type="GO" id="GO:0003677">
    <property type="term" value="F:DNA binding"/>
    <property type="evidence" value="ECO:0007669"/>
    <property type="project" value="InterPro"/>
</dbReference>
<evidence type="ECO:0000256" key="2">
    <source>
        <dbReference type="ARBA" id="ARBA00022723"/>
    </source>
</evidence>
<dbReference type="SMART" id="SM00906">
    <property type="entry name" value="Fungal_trans"/>
    <property type="match status" value="1"/>
</dbReference>
<protein>
    <recommendedName>
        <fullName evidence="5">Zn(2)-C6 fungal-type domain-containing protein</fullName>
    </recommendedName>
</protein>
<dbReference type="SUPFAM" id="SSF57701">
    <property type="entry name" value="Zn2/Cys6 DNA-binding domain"/>
    <property type="match status" value="1"/>
</dbReference>
<dbReference type="Proteomes" id="UP000720189">
    <property type="component" value="Unassembled WGS sequence"/>
</dbReference>
<dbReference type="OrthoDB" id="3014581at2759"/>
<evidence type="ECO:0000313" key="6">
    <source>
        <dbReference type="EMBL" id="KAH7244580.1"/>
    </source>
</evidence>
<organism evidence="6 7">
    <name type="scientific">Fusarium redolens</name>
    <dbReference type="NCBI Taxonomy" id="48865"/>
    <lineage>
        <taxon>Eukaryota</taxon>
        <taxon>Fungi</taxon>
        <taxon>Dikarya</taxon>
        <taxon>Ascomycota</taxon>
        <taxon>Pezizomycotina</taxon>
        <taxon>Sordariomycetes</taxon>
        <taxon>Hypocreomycetidae</taxon>
        <taxon>Hypocreales</taxon>
        <taxon>Nectriaceae</taxon>
        <taxon>Fusarium</taxon>
        <taxon>Fusarium redolens species complex</taxon>
    </lineage>
</organism>
<dbReference type="PROSITE" id="PS00463">
    <property type="entry name" value="ZN2_CY6_FUNGAL_1"/>
    <property type="match status" value="1"/>
</dbReference>
<evidence type="ECO:0000256" key="1">
    <source>
        <dbReference type="ARBA" id="ARBA00004123"/>
    </source>
</evidence>
<dbReference type="PROSITE" id="PS50048">
    <property type="entry name" value="ZN2_CY6_FUNGAL_2"/>
    <property type="match status" value="1"/>
</dbReference>
<comment type="caution">
    <text evidence="6">The sequence shown here is derived from an EMBL/GenBank/DDBJ whole genome shotgun (WGS) entry which is preliminary data.</text>
</comment>
<sequence>MSCQLCRARKLRCNRQFPCSNCTARGVECQAASVQQPAGRRPGVDKTPPTTPQVCNDELLKRLESLEALLTAQNQDPETAHPMPELRKDTNSQNSPPIVLCMLSDALVLERHCMSSKAGDSDTLNSIGFYTCPTRLITRPYSFILQSNSPPSVVAPAGPIKCIWLPEREDTRRIVDKYLNDISFIHHVIHAPTVRRLVDDIHDAIGLGHQPPMGPVALLLAIFANATGLWTARDLSRNLFYCVPEAHSQASMWQKAGLVVLDHLQQDSHVSLEATQAMVILFYSVVNLEGVSAMFRNLLSRAITMARELGLHCIDSPRRLLGIATPRYRVFEAEIGRRVWWYLCSTDWILAGLSGTLGNICMINPSQMAVEKPRNIDDDDLVEGEEIVGKPMDQPTCMSFCLQRIRLAEIFRASLEKTQFAALSLEAVDSQQVEELDIQMTRFWDDTPAILRLNHDLKPVDGSSDKIGIQRYLLHLFVHGQRCKIHLPYLARGALYTSNRAACVESARFIIRMEQQLEKEEADFSESRLRLSIVLHHIYLAFVVLLFDLCLDSDRPTNINKSPEAAVAWDILQGAKAQLPQAEVLIDPLHQVMSRHNILYGRAKTHGH</sequence>
<gene>
    <name evidence="6" type="ORF">BKA55DRAFT_618851</name>
</gene>
<dbReference type="InterPro" id="IPR050613">
    <property type="entry name" value="Sec_Metabolite_Reg"/>
</dbReference>
<dbReference type="AlphaFoldDB" id="A0A9P9GTU1"/>
<keyword evidence="2" id="KW-0479">Metal-binding</keyword>
<evidence type="ECO:0000256" key="3">
    <source>
        <dbReference type="ARBA" id="ARBA00023242"/>
    </source>
</evidence>
<evidence type="ECO:0000259" key="5">
    <source>
        <dbReference type="PROSITE" id="PS50048"/>
    </source>
</evidence>
<dbReference type="Pfam" id="PF00172">
    <property type="entry name" value="Zn_clus"/>
    <property type="match status" value="1"/>
</dbReference>
<dbReference type="InterPro" id="IPR036864">
    <property type="entry name" value="Zn2-C6_fun-type_DNA-bd_sf"/>
</dbReference>
<comment type="subcellular location">
    <subcellularLocation>
        <location evidence="1">Nucleus</location>
    </subcellularLocation>
</comment>
<dbReference type="GO" id="GO:0000981">
    <property type="term" value="F:DNA-binding transcription factor activity, RNA polymerase II-specific"/>
    <property type="evidence" value="ECO:0007669"/>
    <property type="project" value="InterPro"/>
</dbReference>
<dbReference type="GO" id="GO:0005634">
    <property type="term" value="C:nucleus"/>
    <property type="evidence" value="ECO:0007669"/>
    <property type="project" value="UniProtKB-SubCell"/>
</dbReference>
<dbReference type="PANTHER" id="PTHR31001">
    <property type="entry name" value="UNCHARACTERIZED TRANSCRIPTIONAL REGULATORY PROTEIN"/>
    <property type="match status" value="1"/>
</dbReference>
<dbReference type="PANTHER" id="PTHR31001:SF90">
    <property type="entry name" value="CENTROMERE DNA-BINDING PROTEIN COMPLEX CBF3 SUBUNIT B"/>
    <property type="match status" value="1"/>
</dbReference>
<dbReference type="Gene3D" id="4.10.240.10">
    <property type="entry name" value="Zn(2)-C6 fungal-type DNA-binding domain"/>
    <property type="match status" value="1"/>
</dbReference>
<feature type="region of interest" description="Disordered" evidence="4">
    <location>
        <begin position="33"/>
        <end position="52"/>
    </location>
</feature>